<dbReference type="Proteomes" id="UP001055072">
    <property type="component" value="Unassembled WGS sequence"/>
</dbReference>
<evidence type="ECO:0000313" key="2">
    <source>
        <dbReference type="Proteomes" id="UP001055072"/>
    </source>
</evidence>
<accession>A0ACB8U7X0</accession>
<gene>
    <name evidence="1" type="ORF">BDY19DRAFT_992535</name>
</gene>
<comment type="caution">
    <text evidence="1">The sequence shown here is derived from an EMBL/GenBank/DDBJ whole genome shotgun (WGS) entry which is preliminary data.</text>
</comment>
<protein>
    <submittedName>
        <fullName evidence="1">Uncharacterized protein</fullName>
    </submittedName>
</protein>
<reference evidence="1" key="1">
    <citation type="journal article" date="2021" name="Environ. Microbiol.">
        <title>Gene family expansions and transcriptome signatures uncover fungal adaptations to wood decay.</title>
        <authorList>
            <person name="Hage H."/>
            <person name="Miyauchi S."/>
            <person name="Viragh M."/>
            <person name="Drula E."/>
            <person name="Min B."/>
            <person name="Chaduli D."/>
            <person name="Navarro D."/>
            <person name="Favel A."/>
            <person name="Norest M."/>
            <person name="Lesage-Meessen L."/>
            <person name="Balint B."/>
            <person name="Merenyi Z."/>
            <person name="de Eugenio L."/>
            <person name="Morin E."/>
            <person name="Martinez A.T."/>
            <person name="Baldrian P."/>
            <person name="Stursova M."/>
            <person name="Martinez M.J."/>
            <person name="Novotny C."/>
            <person name="Magnuson J.K."/>
            <person name="Spatafora J.W."/>
            <person name="Maurice S."/>
            <person name="Pangilinan J."/>
            <person name="Andreopoulos W."/>
            <person name="LaButti K."/>
            <person name="Hundley H."/>
            <person name="Na H."/>
            <person name="Kuo A."/>
            <person name="Barry K."/>
            <person name="Lipzen A."/>
            <person name="Henrissat B."/>
            <person name="Riley R."/>
            <person name="Ahrendt S."/>
            <person name="Nagy L.G."/>
            <person name="Grigoriev I.V."/>
            <person name="Martin F."/>
            <person name="Rosso M.N."/>
        </authorList>
    </citation>
    <scope>NUCLEOTIDE SEQUENCE</scope>
    <source>
        <strain evidence="1">CBS 384.51</strain>
    </source>
</reference>
<keyword evidence="2" id="KW-1185">Reference proteome</keyword>
<sequence length="671" mass="77654">MSFGTIFEEPESYGDTSPTRHRSSTLHRMRRATSMVSLDRMLSMDRSNSSPSSPWNEYRQKSYSTMSIPAQRRDYIRRFSTLSDQFPIIIGNSASPVHEDAGFDQKSAEAGQDLDEDEYEGDICCVAVTPSHLMDKKYRRRYFLPKSYDENVPHIKGLKTTFTSLGPTTSQTAIGELKWMPCESPEGSIYFREASHNIVTFVDLYNDNYRDGVSECALHLLHKIRNQQEPMPEDTEIAIMLEDYDEDGYGYGYYLTSWEKRCVFWLDDVDYEFVTRDARVCITESHIGKHVEYLFWYVRECQHSLIYPDDVIDEMKNVLNLGVFDHITSNNSIFPYDRVEASEILRCLDRVKPSQKSASDMWIVARCKQNLTEYKFLNYHGERGARIHRDDSVLKNTIRRERSLLFKLVTPFLFFMPSVYMKEIESVWIDETVDWISWRKFITLLLRDWNQSITPATVILSANVGFLAIQSIDTDSPNRSATQIVSYISSVLSFFNFITVQILSHQHRYSESFSATKACNFLERRSQQFLGLESVALTFSLPTALFIWSMLTFLTSLMIVFFWRTSLATRISLGTMLTILISITVLLLWLDWNSHSSSPEPYEAPDLERSILCSICPPGLRPFLFGVKERWQAQGFFKLIRRRKRSSAVSVASTHSESDTSTVYEKDAKTL</sequence>
<evidence type="ECO:0000313" key="1">
    <source>
        <dbReference type="EMBL" id="KAI0090331.1"/>
    </source>
</evidence>
<proteinExistence type="predicted"/>
<dbReference type="EMBL" id="MU274908">
    <property type="protein sequence ID" value="KAI0090331.1"/>
    <property type="molecule type" value="Genomic_DNA"/>
</dbReference>
<name>A0ACB8U7X0_9APHY</name>
<organism evidence="1 2">
    <name type="scientific">Irpex rosettiformis</name>
    <dbReference type="NCBI Taxonomy" id="378272"/>
    <lineage>
        <taxon>Eukaryota</taxon>
        <taxon>Fungi</taxon>
        <taxon>Dikarya</taxon>
        <taxon>Basidiomycota</taxon>
        <taxon>Agaricomycotina</taxon>
        <taxon>Agaricomycetes</taxon>
        <taxon>Polyporales</taxon>
        <taxon>Irpicaceae</taxon>
        <taxon>Irpex</taxon>
    </lineage>
</organism>